<evidence type="ECO:0000256" key="1">
    <source>
        <dbReference type="ARBA" id="ARBA00010641"/>
    </source>
</evidence>
<evidence type="ECO:0000256" key="5">
    <source>
        <dbReference type="ARBA" id="ARBA00023015"/>
    </source>
</evidence>
<dbReference type="InterPro" id="IPR010389">
    <property type="entry name" value="Urate_ox_N"/>
</dbReference>
<dbReference type="PANTHER" id="PTHR43133:SF62">
    <property type="entry name" value="RNA POLYMERASE SIGMA FACTOR SIGZ"/>
    <property type="match status" value="1"/>
</dbReference>
<dbReference type="InterPro" id="IPR013324">
    <property type="entry name" value="RNA_pol_sigma_r3/r4-like"/>
</dbReference>
<dbReference type="GO" id="GO:0006352">
    <property type="term" value="P:DNA-templated transcription initiation"/>
    <property type="evidence" value="ECO:0007669"/>
    <property type="project" value="InterPro"/>
</dbReference>
<evidence type="ECO:0000256" key="4">
    <source>
        <dbReference type="ARBA" id="ARBA00023004"/>
    </source>
</evidence>
<accession>A0AA36IQS0</accession>
<keyword evidence="9" id="KW-1133">Transmembrane helix</keyword>
<comment type="similarity">
    <text evidence="1">Belongs to the sigma-70 factor family. ECF subfamily.</text>
</comment>
<dbReference type="GO" id="GO:0046872">
    <property type="term" value="F:metal ion binding"/>
    <property type="evidence" value="ECO:0007669"/>
    <property type="project" value="UniProtKB-KW"/>
</dbReference>
<dbReference type="InterPro" id="IPR039425">
    <property type="entry name" value="RNA_pol_sigma-70-like"/>
</dbReference>
<dbReference type="GO" id="GO:0016987">
    <property type="term" value="F:sigma factor activity"/>
    <property type="evidence" value="ECO:0007669"/>
    <property type="project" value="UniProtKB-KW"/>
</dbReference>
<dbReference type="InterPro" id="IPR009056">
    <property type="entry name" value="Cyt_c-like_dom"/>
</dbReference>
<dbReference type="Proteomes" id="UP001178507">
    <property type="component" value="Unassembled WGS sequence"/>
</dbReference>
<feature type="domain" description="Cytochrome c" evidence="10">
    <location>
        <begin position="323"/>
        <end position="409"/>
    </location>
</feature>
<keyword evidence="3 8" id="KW-0479">Metal-binding</keyword>
<dbReference type="AlphaFoldDB" id="A0AA36IQS0"/>
<proteinExistence type="inferred from homology"/>
<dbReference type="PANTHER" id="PTHR43133">
    <property type="entry name" value="RNA POLYMERASE ECF-TYPE SIGMA FACTO"/>
    <property type="match status" value="1"/>
</dbReference>
<gene>
    <name evidence="11" type="ORF">EVOR1521_LOCUS16393</name>
</gene>
<dbReference type="GO" id="GO:0003677">
    <property type="term" value="F:DNA binding"/>
    <property type="evidence" value="ECO:0007669"/>
    <property type="project" value="InterPro"/>
</dbReference>
<dbReference type="SUPFAM" id="SSF88659">
    <property type="entry name" value="Sigma3 and sigma4 domains of RNA polymerase sigma factors"/>
    <property type="match status" value="1"/>
</dbReference>
<dbReference type="EMBL" id="CAUJNA010002223">
    <property type="protein sequence ID" value="CAJ1391129.1"/>
    <property type="molecule type" value="Genomic_DNA"/>
</dbReference>
<dbReference type="InterPro" id="IPR007627">
    <property type="entry name" value="RNA_pol_sigma70_r2"/>
</dbReference>
<feature type="transmembrane region" description="Helical" evidence="9">
    <location>
        <begin position="252"/>
        <end position="271"/>
    </location>
</feature>
<feature type="transmembrane region" description="Helical" evidence="9">
    <location>
        <begin position="87"/>
        <end position="105"/>
    </location>
</feature>
<dbReference type="SUPFAM" id="SSF46626">
    <property type="entry name" value="Cytochrome c"/>
    <property type="match status" value="1"/>
</dbReference>
<dbReference type="InterPro" id="IPR036909">
    <property type="entry name" value="Cyt_c-like_dom_sf"/>
</dbReference>
<evidence type="ECO:0000256" key="3">
    <source>
        <dbReference type="ARBA" id="ARBA00022723"/>
    </source>
</evidence>
<keyword evidence="9" id="KW-0472">Membrane</keyword>
<evidence type="ECO:0000259" key="10">
    <source>
        <dbReference type="PROSITE" id="PS51007"/>
    </source>
</evidence>
<reference evidence="11" key="1">
    <citation type="submission" date="2023-08" db="EMBL/GenBank/DDBJ databases">
        <authorList>
            <person name="Chen Y."/>
            <person name="Shah S."/>
            <person name="Dougan E. K."/>
            <person name="Thang M."/>
            <person name="Chan C."/>
        </authorList>
    </citation>
    <scope>NUCLEOTIDE SEQUENCE</scope>
</reference>
<dbReference type="InterPro" id="IPR013325">
    <property type="entry name" value="RNA_pol_sigma_r2"/>
</dbReference>
<evidence type="ECO:0000313" key="12">
    <source>
        <dbReference type="Proteomes" id="UP001178507"/>
    </source>
</evidence>
<comment type="caution">
    <text evidence="11">The sequence shown here is derived from an EMBL/GenBank/DDBJ whole genome shotgun (WGS) entry which is preliminary data.</text>
</comment>
<protein>
    <recommendedName>
        <fullName evidence="10">Cytochrome c domain-containing protein</fullName>
    </recommendedName>
</protein>
<dbReference type="InterPro" id="IPR036388">
    <property type="entry name" value="WH-like_DNA-bd_sf"/>
</dbReference>
<evidence type="ECO:0000256" key="8">
    <source>
        <dbReference type="PROSITE-ProRule" id="PRU00433"/>
    </source>
</evidence>
<keyword evidence="7" id="KW-0804">Transcription</keyword>
<evidence type="ECO:0000256" key="9">
    <source>
        <dbReference type="SAM" id="Phobius"/>
    </source>
</evidence>
<dbReference type="Pfam" id="PF06181">
    <property type="entry name" value="Urate_ox_N"/>
    <property type="match status" value="1"/>
</dbReference>
<dbReference type="Pfam" id="PF04542">
    <property type="entry name" value="Sigma70_r2"/>
    <property type="match status" value="1"/>
</dbReference>
<dbReference type="InterPro" id="IPR013249">
    <property type="entry name" value="RNA_pol_sigma70_r4_t2"/>
</dbReference>
<evidence type="ECO:0000256" key="6">
    <source>
        <dbReference type="ARBA" id="ARBA00023082"/>
    </source>
</evidence>
<dbReference type="Pfam" id="PF08281">
    <property type="entry name" value="Sigma70_r4_2"/>
    <property type="match status" value="1"/>
</dbReference>
<keyword evidence="6" id="KW-0731">Sigma factor</keyword>
<evidence type="ECO:0000256" key="7">
    <source>
        <dbReference type="ARBA" id="ARBA00023163"/>
    </source>
</evidence>
<dbReference type="SUPFAM" id="SSF88946">
    <property type="entry name" value="Sigma2 domain of RNA polymerase sigma factors"/>
    <property type="match status" value="1"/>
</dbReference>
<sequence length="814" mass="89298">MYDFAVMWEWVGFAVRWLHVITAIAWIGSSFYFIALDLGLRKAPHLPRGAHGEEWQVHGGGFYHIQKYLVAPEQMPDHLTWFKWESYATWLSGAALLMIIYWVGGELYLLDPTRAELSLWQGIAISAASIGIGWLLYDQLCKSKLGDYPTAMMLVLFVIIVAMSWGLNQVFTGRAALLHLGAFTATIMTANVFFIIMPNQHIVVNDLKEGRTPDPKYGKIAKLRSTHNNYLTLPVIFLMLSNHFPLAFATDFAWIIASLVFLMGVLIRHFFNTMHARQGHPHWTLAASLILFVIIAWLSTAPMLDTWEEAEARALTPHEQQFADAEGFRNAYDIVLGNCAMCHAREPVWQGILWPPKGVVLETEADVARHAQQVFLQAGVTHAMPPPNAIATMDDESRAALAAWYRNATAGDRALSRENIENLIAAVALRDRKALTHLYALTSAKLFGVCLRVLKDRQDAEDALQEAYIKIWNGAGRYGAGGYSPMSWLIAIARNTAIDKVRARRPDPVDIDEAADLSDDAPGPEATAIAASEGRRIDLCLDELDARRADAVRAAYVEGYSYQELADRHAVPLNTMRTWLRRTMSANETARPDDATVAEYVLGTLPHAERVAFEKLLRDDAALRRDVADWSNRLAPLADEIEAIEPPAAVLANIEAALFEPAAGPAPFWQRLGVWRGLAVASLAGMIVFAGLYAQTLQPDDPATRLIATVSGAQSDVRLAALYEPETRTLRLNRRAGTPEPDRAFELWLIAGDAAPVSLGVLPQSAAILVDVPEALAGRIGDGAVLAVSDEPGGGSPTGQPTGAVLATGEITAL</sequence>
<organism evidence="11 12">
    <name type="scientific">Effrenium voratum</name>
    <dbReference type="NCBI Taxonomy" id="2562239"/>
    <lineage>
        <taxon>Eukaryota</taxon>
        <taxon>Sar</taxon>
        <taxon>Alveolata</taxon>
        <taxon>Dinophyceae</taxon>
        <taxon>Suessiales</taxon>
        <taxon>Symbiodiniaceae</taxon>
        <taxon>Effrenium</taxon>
    </lineage>
</organism>
<keyword evidence="2 8" id="KW-0349">Heme</keyword>
<dbReference type="GO" id="GO:0005886">
    <property type="term" value="C:plasma membrane"/>
    <property type="evidence" value="ECO:0007669"/>
    <property type="project" value="InterPro"/>
</dbReference>
<dbReference type="Pfam" id="PF10099">
    <property type="entry name" value="RskA_C"/>
    <property type="match status" value="1"/>
</dbReference>
<keyword evidence="9" id="KW-0812">Transmembrane</keyword>
<evidence type="ECO:0000313" key="11">
    <source>
        <dbReference type="EMBL" id="CAJ1391129.1"/>
    </source>
</evidence>
<feature type="transmembrane region" description="Helical" evidence="9">
    <location>
        <begin position="117"/>
        <end position="137"/>
    </location>
</feature>
<feature type="transmembrane region" description="Helical" evidence="9">
    <location>
        <begin position="149"/>
        <end position="171"/>
    </location>
</feature>
<keyword evidence="12" id="KW-1185">Reference proteome</keyword>
<feature type="transmembrane region" description="Helical" evidence="9">
    <location>
        <begin position="283"/>
        <end position="304"/>
    </location>
</feature>
<dbReference type="NCBIfam" id="TIGR02937">
    <property type="entry name" value="sigma70-ECF"/>
    <property type="match status" value="1"/>
</dbReference>
<dbReference type="GO" id="GO:0020037">
    <property type="term" value="F:heme binding"/>
    <property type="evidence" value="ECO:0007669"/>
    <property type="project" value="InterPro"/>
</dbReference>
<keyword evidence="4 8" id="KW-0408">Iron</keyword>
<dbReference type="PROSITE" id="PS51007">
    <property type="entry name" value="CYTC"/>
    <property type="match status" value="1"/>
</dbReference>
<feature type="transmembrane region" description="Helical" evidence="9">
    <location>
        <begin position="177"/>
        <end position="197"/>
    </location>
</feature>
<dbReference type="Gene3D" id="1.10.1740.10">
    <property type="match status" value="1"/>
</dbReference>
<name>A0AA36IQS0_9DINO</name>
<dbReference type="GO" id="GO:0009055">
    <property type="term" value="F:electron transfer activity"/>
    <property type="evidence" value="ECO:0007669"/>
    <property type="project" value="InterPro"/>
</dbReference>
<dbReference type="InterPro" id="IPR018764">
    <property type="entry name" value="RskA_C"/>
</dbReference>
<dbReference type="InterPro" id="IPR014284">
    <property type="entry name" value="RNA_pol_sigma-70_dom"/>
</dbReference>
<evidence type="ECO:0000256" key="2">
    <source>
        <dbReference type="ARBA" id="ARBA00022617"/>
    </source>
</evidence>
<keyword evidence="5" id="KW-0805">Transcription regulation</keyword>
<feature type="transmembrane region" description="Helical" evidence="9">
    <location>
        <begin position="20"/>
        <end position="40"/>
    </location>
</feature>
<dbReference type="Gene3D" id="1.10.10.10">
    <property type="entry name" value="Winged helix-like DNA-binding domain superfamily/Winged helix DNA-binding domain"/>
    <property type="match status" value="1"/>
</dbReference>